<dbReference type="Proteomes" id="UP000614216">
    <property type="component" value="Unassembled WGS sequence"/>
</dbReference>
<evidence type="ECO:0000313" key="1">
    <source>
        <dbReference type="EMBL" id="MBL6449468.1"/>
    </source>
</evidence>
<comment type="caution">
    <text evidence="1">The sequence shown here is derived from an EMBL/GenBank/DDBJ whole genome shotgun (WGS) entry which is preliminary data.</text>
</comment>
<organism evidence="1 2">
    <name type="scientific">Fulvivirga marina</name>
    <dbReference type="NCBI Taxonomy" id="2494733"/>
    <lineage>
        <taxon>Bacteria</taxon>
        <taxon>Pseudomonadati</taxon>
        <taxon>Bacteroidota</taxon>
        <taxon>Cytophagia</taxon>
        <taxon>Cytophagales</taxon>
        <taxon>Fulvivirgaceae</taxon>
        <taxon>Fulvivirga</taxon>
    </lineage>
</organism>
<keyword evidence="2" id="KW-1185">Reference proteome</keyword>
<evidence type="ECO:0000313" key="2">
    <source>
        <dbReference type="Proteomes" id="UP000614216"/>
    </source>
</evidence>
<reference evidence="1" key="1">
    <citation type="submission" date="2021-01" db="EMBL/GenBank/DDBJ databases">
        <title>Fulvivirga kasyanovii gen. nov., sp nov., a novel member of the phylum Bacteroidetes isolated from seawater in a mussel farm.</title>
        <authorList>
            <person name="Zhao L.-H."/>
            <person name="Wang Z.-J."/>
        </authorList>
    </citation>
    <scope>NUCLEOTIDE SEQUENCE</scope>
    <source>
        <strain evidence="1">29W222</strain>
    </source>
</reference>
<protein>
    <submittedName>
        <fullName evidence="1">Uncharacterized protein</fullName>
    </submittedName>
</protein>
<proteinExistence type="predicted"/>
<sequence length="157" mass="19072">MCKLSEALDCEYEDIVVTAFTERYNVTLEEAQDIFTETKKWLWLAAYGPKSKQEHLFIDTPLTIIDEMWHNFLLHSKAYYSYCMKKFNKLIHHTPTSHIEKEENDKYYKEKPSEYEKKVKNQYKLIYEKLGSETLIKWYDTMANKYTPEYMRSIKKY</sequence>
<dbReference type="EMBL" id="JAEUGD010000066">
    <property type="protein sequence ID" value="MBL6449468.1"/>
    <property type="molecule type" value="Genomic_DNA"/>
</dbReference>
<gene>
    <name evidence="1" type="ORF">JMN32_24360</name>
</gene>
<accession>A0A937G3Q3</accession>
<name>A0A937G3Q3_9BACT</name>
<dbReference type="AlphaFoldDB" id="A0A937G3Q3"/>